<protein>
    <submittedName>
        <fullName evidence="2">Uncharacterized protein</fullName>
    </submittedName>
</protein>
<organism evidence="2 3">
    <name type="scientific">Candidatus Yanofskybacteria bacterium GW2011_GWC2_37_9</name>
    <dbReference type="NCBI Taxonomy" id="1619028"/>
    <lineage>
        <taxon>Bacteria</taxon>
        <taxon>Candidatus Yanofskyibacteriota</taxon>
    </lineage>
</organism>
<keyword evidence="1" id="KW-1133">Transmembrane helix</keyword>
<evidence type="ECO:0000313" key="2">
    <source>
        <dbReference type="EMBL" id="KKQ47482.1"/>
    </source>
</evidence>
<keyword evidence="1" id="KW-0812">Transmembrane</keyword>
<name>A0A0G0HYT9_9BACT</name>
<accession>A0A0G0HYT9</accession>
<feature type="transmembrane region" description="Helical" evidence="1">
    <location>
        <begin position="12"/>
        <end position="34"/>
    </location>
</feature>
<evidence type="ECO:0000256" key="1">
    <source>
        <dbReference type="SAM" id="Phobius"/>
    </source>
</evidence>
<proteinExistence type="predicted"/>
<dbReference type="EMBL" id="LBTU01000009">
    <property type="protein sequence ID" value="KKQ47482.1"/>
    <property type="molecule type" value="Genomic_DNA"/>
</dbReference>
<dbReference type="AlphaFoldDB" id="A0A0G0HYT9"/>
<gene>
    <name evidence="2" type="ORF">US65_C0009G0015</name>
</gene>
<comment type="caution">
    <text evidence="2">The sequence shown here is derived from an EMBL/GenBank/DDBJ whole genome shotgun (WGS) entry which is preliminary data.</text>
</comment>
<dbReference type="Proteomes" id="UP000034430">
    <property type="component" value="Unassembled WGS sequence"/>
</dbReference>
<keyword evidence="1" id="KW-0472">Membrane</keyword>
<evidence type="ECO:0000313" key="3">
    <source>
        <dbReference type="Proteomes" id="UP000034430"/>
    </source>
</evidence>
<sequence>MNTQSNFSKTPLLLSAIFFCIFLSTFLFLHRLVINNNERSQLKEKEWQNETFRRDEIKALNRSVETVKEEKARLETHFAQSSDIVPFLDTIEELGRKIGAKAEFISVDILKDGTGLMVSMKASGAFQALYKFITLLENSPYELEFIEMNMRRGTEPNSANNKNVSISKWDATFKIKLLSFVK</sequence>
<reference evidence="2 3" key="1">
    <citation type="journal article" date="2015" name="Nature">
        <title>rRNA introns, odd ribosomes, and small enigmatic genomes across a large radiation of phyla.</title>
        <authorList>
            <person name="Brown C.T."/>
            <person name="Hug L.A."/>
            <person name="Thomas B.C."/>
            <person name="Sharon I."/>
            <person name="Castelle C.J."/>
            <person name="Singh A."/>
            <person name="Wilkins M.J."/>
            <person name="Williams K.H."/>
            <person name="Banfield J.F."/>
        </authorList>
    </citation>
    <scope>NUCLEOTIDE SEQUENCE [LARGE SCALE GENOMIC DNA]</scope>
</reference>